<evidence type="ECO:0000256" key="4">
    <source>
        <dbReference type="ARBA" id="ARBA00023125"/>
    </source>
</evidence>
<evidence type="ECO:0000313" key="8">
    <source>
        <dbReference type="Proteomes" id="UP000735302"/>
    </source>
</evidence>
<dbReference type="SUPFAM" id="SSF57716">
    <property type="entry name" value="Glucocorticoid receptor-like (DNA-binding domain)"/>
    <property type="match status" value="1"/>
</dbReference>
<dbReference type="AlphaFoldDB" id="A0AAV4DAI8"/>
<dbReference type="InterPro" id="IPR006612">
    <property type="entry name" value="THAP_Znf"/>
</dbReference>
<proteinExistence type="predicted"/>
<dbReference type="InterPro" id="IPR026521">
    <property type="entry name" value="THAP2"/>
</dbReference>
<dbReference type="Proteomes" id="UP000735302">
    <property type="component" value="Unassembled WGS sequence"/>
</dbReference>
<dbReference type="GO" id="GO:0008270">
    <property type="term" value="F:zinc ion binding"/>
    <property type="evidence" value="ECO:0007669"/>
    <property type="project" value="UniProtKB-KW"/>
</dbReference>
<dbReference type="Pfam" id="PF05485">
    <property type="entry name" value="THAP"/>
    <property type="match status" value="1"/>
</dbReference>
<reference evidence="7 8" key="1">
    <citation type="journal article" date="2021" name="Elife">
        <title>Chloroplast acquisition without the gene transfer in kleptoplastic sea slugs, Plakobranchus ocellatus.</title>
        <authorList>
            <person name="Maeda T."/>
            <person name="Takahashi S."/>
            <person name="Yoshida T."/>
            <person name="Shimamura S."/>
            <person name="Takaki Y."/>
            <person name="Nagai Y."/>
            <person name="Toyoda A."/>
            <person name="Suzuki Y."/>
            <person name="Arimoto A."/>
            <person name="Ishii H."/>
            <person name="Satoh N."/>
            <person name="Nishiyama T."/>
            <person name="Hasebe M."/>
            <person name="Maruyama T."/>
            <person name="Minagawa J."/>
            <person name="Obokata J."/>
            <person name="Shigenobu S."/>
        </authorList>
    </citation>
    <scope>NUCLEOTIDE SEQUENCE [LARGE SCALE GENOMIC DNA]</scope>
</reference>
<protein>
    <submittedName>
        <fullName evidence="7">THAP domain-containing protein 9</fullName>
    </submittedName>
</protein>
<dbReference type="Pfam" id="PF21788">
    <property type="entry name" value="TNP-like_GBD"/>
    <property type="match status" value="1"/>
</dbReference>
<dbReference type="PANTHER" id="PTHR47696">
    <property type="entry name" value="THAP DOMAIN-CONTAINING PROTEIN 2"/>
    <property type="match status" value="1"/>
</dbReference>
<accession>A0AAV4DAI8</accession>
<dbReference type="EMBL" id="BLXT01007656">
    <property type="protein sequence ID" value="GFO41060.1"/>
    <property type="molecule type" value="Genomic_DNA"/>
</dbReference>
<evidence type="ECO:0000259" key="6">
    <source>
        <dbReference type="PROSITE" id="PS50950"/>
    </source>
</evidence>
<dbReference type="PANTHER" id="PTHR47696:SF2">
    <property type="entry name" value="PROVISIONAL ORTHOLOG OF THAP DOMAIN CONTAINING 1"/>
    <property type="match status" value="1"/>
</dbReference>
<dbReference type="InterPro" id="IPR048366">
    <property type="entry name" value="TNP-like_GBD"/>
</dbReference>
<dbReference type="PROSITE" id="PS50950">
    <property type="entry name" value="ZF_THAP"/>
    <property type="match status" value="1"/>
</dbReference>
<dbReference type="InterPro" id="IPR048365">
    <property type="entry name" value="TNP-like_RNaseH_N"/>
</dbReference>
<evidence type="ECO:0000256" key="2">
    <source>
        <dbReference type="ARBA" id="ARBA00022771"/>
    </source>
</evidence>
<keyword evidence="1" id="KW-0479">Metal-binding</keyword>
<dbReference type="InterPro" id="IPR021896">
    <property type="entry name" value="THAP9-like_HTH"/>
</dbReference>
<dbReference type="InterPro" id="IPR038441">
    <property type="entry name" value="THAP_Znf_sf"/>
</dbReference>
<sequence length="498" mass="55691">MEKARSKYPSGGFCAAWGCSNRQTKGDGRKYHRFPRDPTRRKQWAAVLKREGFVATEHSRICSDHFTKESYNGSGRLNCSAVPTVFNFPDQLRLMPVSPQPDPGPSTYQVTKEHGYCLSSPRKMKRKIDALAGYAKSYKKKIKNVQQQSRRLAIKVTNLSEIVQDLKNKNYVSESCAELLEQSFSGVFLQLMKRILQKKGQGSFHPSLKAFAITLQFYSTKAYNFVRDTFGLGLPAVSTLRGWFRSVDGNVGFNASVMQSLENKVKEARKQGNEVLCSLMLDEMAILKKIEFDGKKTFGFVDIGSGVTDDGAPAATQALVFMVVCVNGSWKVPIGFFFIHGMTGKEKANLVREYLHQLGQIGIKVISLTCDGPSCHFAMLSDLGASMDPENLDPSFPHPSSGHKIFVILDVCHMLKLLRNCLASRDRGLKDGDGVPIKWKYLEELNSIQEREGLHLANKLRKAHICWTTQKMKVNLPLNLSVPVLLMHWNTAGMAPLT</sequence>
<evidence type="ECO:0000256" key="5">
    <source>
        <dbReference type="PROSITE-ProRule" id="PRU00309"/>
    </source>
</evidence>
<dbReference type="SMART" id="SM00692">
    <property type="entry name" value="DM3"/>
    <property type="match status" value="1"/>
</dbReference>
<name>A0AAV4DAI8_9GAST</name>
<evidence type="ECO:0000256" key="3">
    <source>
        <dbReference type="ARBA" id="ARBA00022833"/>
    </source>
</evidence>
<evidence type="ECO:0000313" key="7">
    <source>
        <dbReference type="EMBL" id="GFO41060.1"/>
    </source>
</evidence>
<keyword evidence="4 5" id="KW-0238">DNA-binding</keyword>
<dbReference type="Gene3D" id="6.20.210.20">
    <property type="entry name" value="THAP domain"/>
    <property type="match status" value="1"/>
</dbReference>
<evidence type="ECO:0000256" key="1">
    <source>
        <dbReference type="ARBA" id="ARBA00022723"/>
    </source>
</evidence>
<keyword evidence="2 5" id="KW-0863">Zinc-finger</keyword>
<keyword evidence="8" id="KW-1185">Reference proteome</keyword>
<organism evidence="7 8">
    <name type="scientific">Plakobranchus ocellatus</name>
    <dbReference type="NCBI Taxonomy" id="259542"/>
    <lineage>
        <taxon>Eukaryota</taxon>
        <taxon>Metazoa</taxon>
        <taxon>Spiralia</taxon>
        <taxon>Lophotrochozoa</taxon>
        <taxon>Mollusca</taxon>
        <taxon>Gastropoda</taxon>
        <taxon>Heterobranchia</taxon>
        <taxon>Euthyneura</taxon>
        <taxon>Panpulmonata</taxon>
        <taxon>Sacoglossa</taxon>
        <taxon>Placobranchoidea</taxon>
        <taxon>Plakobranchidae</taxon>
        <taxon>Plakobranchus</taxon>
    </lineage>
</organism>
<comment type="caution">
    <text evidence="7">The sequence shown here is derived from an EMBL/GenBank/DDBJ whole genome shotgun (WGS) entry which is preliminary data.</text>
</comment>
<gene>
    <name evidence="7" type="ORF">PoB_006756500</name>
</gene>
<dbReference type="Pfam" id="PF12017">
    <property type="entry name" value="Tnp_P_element"/>
    <property type="match status" value="1"/>
</dbReference>
<dbReference type="Pfam" id="PF21787">
    <property type="entry name" value="TNP-like_RNaseH_N"/>
    <property type="match status" value="1"/>
</dbReference>
<keyword evidence="3" id="KW-0862">Zinc</keyword>
<feature type="domain" description="THAP-type" evidence="6">
    <location>
        <begin position="8"/>
        <end position="86"/>
    </location>
</feature>
<dbReference type="SMART" id="SM00980">
    <property type="entry name" value="THAP"/>
    <property type="match status" value="1"/>
</dbReference>
<dbReference type="GO" id="GO:0003677">
    <property type="term" value="F:DNA binding"/>
    <property type="evidence" value="ECO:0007669"/>
    <property type="project" value="UniProtKB-UniRule"/>
</dbReference>